<dbReference type="AlphaFoldDB" id="A0A4Y7Q5A3"/>
<accession>A0A4Y7Q5A3</accession>
<protein>
    <submittedName>
        <fullName evidence="1">Uncharacterized protein</fullName>
    </submittedName>
</protein>
<gene>
    <name evidence="1" type="ORF">BD410DRAFT_788392</name>
</gene>
<organism evidence="1 2">
    <name type="scientific">Rickenella mellea</name>
    <dbReference type="NCBI Taxonomy" id="50990"/>
    <lineage>
        <taxon>Eukaryota</taxon>
        <taxon>Fungi</taxon>
        <taxon>Dikarya</taxon>
        <taxon>Basidiomycota</taxon>
        <taxon>Agaricomycotina</taxon>
        <taxon>Agaricomycetes</taxon>
        <taxon>Hymenochaetales</taxon>
        <taxon>Rickenellaceae</taxon>
        <taxon>Rickenella</taxon>
    </lineage>
</organism>
<reference evidence="1 2" key="1">
    <citation type="submission" date="2018-06" db="EMBL/GenBank/DDBJ databases">
        <title>A transcriptomic atlas of mushroom development highlights an independent origin of complex multicellularity.</title>
        <authorList>
            <consortium name="DOE Joint Genome Institute"/>
            <person name="Krizsan K."/>
            <person name="Almasi E."/>
            <person name="Merenyi Z."/>
            <person name="Sahu N."/>
            <person name="Viragh M."/>
            <person name="Koszo T."/>
            <person name="Mondo S."/>
            <person name="Kiss B."/>
            <person name="Balint B."/>
            <person name="Kues U."/>
            <person name="Barry K."/>
            <person name="Hegedus J.C."/>
            <person name="Henrissat B."/>
            <person name="Johnson J."/>
            <person name="Lipzen A."/>
            <person name="Ohm R."/>
            <person name="Nagy I."/>
            <person name="Pangilinan J."/>
            <person name="Yan J."/>
            <person name="Xiong Y."/>
            <person name="Grigoriev I.V."/>
            <person name="Hibbett D.S."/>
            <person name="Nagy L.G."/>
        </authorList>
    </citation>
    <scope>NUCLEOTIDE SEQUENCE [LARGE SCALE GENOMIC DNA]</scope>
    <source>
        <strain evidence="1 2">SZMC22713</strain>
    </source>
</reference>
<dbReference type="EMBL" id="ML170174">
    <property type="protein sequence ID" value="TDL22575.1"/>
    <property type="molecule type" value="Genomic_DNA"/>
</dbReference>
<evidence type="ECO:0000313" key="2">
    <source>
        <dbReference type="Proteomes" id="UP000294933"/>
    </source>
</evidence>
<keyword evidence="2" id="KW-1185">Reference proteome</keyword>
<dbReference type="VEuPathDB" id="FungiDB:BD410DRAFT_788392"/>
<sequence length="188" mass="20010">MTAYDRGFARYGAFLLGQHPHSALSLRLRRLERPVCFLHQKPLPTSYIEVNNTTPDQFHSITMHFTKGLIIASGYLATNAFAQSVTCDAGAGPTFNCDDARSACDTISTDPTSFSGQGDQLIGFFGSAQVFLTKPTFNAITGNLQEQCLNLVNTCGCSGSGGVETIGASNILLQTPDQGSLLITATHG</sequence>
<proteinExistence type="predicted"/>
<name>A0A4Y7Q5A3_9AGAM</name>
<dbReference type="Proteomes" id="UP000294933">
    <property type="component" value="Unassembled WGS sequence"/>
</dbReference>
<evidence type="ECO:0000313" key="1">
    <source>
        <dbReference type="EMBL" id="TDL22575.1"/>
    </source>
</evidence>